<evidence type="ECO:0000313" key="2">
    <source>
        <dbReference type="EMBL" id="CAJ1375290.1"/>
    </source>
</evidence>
<sequence>MQGDAAAAPSVGLSAGTGWNPRADTSACVQMEVGCLPTGQGAEVVIANSSVVLVPSAAVASGETFQRACGDFTNGEHAAGPGEAESRRPRRSRPA</sequence>
<feature type="region of interest" description="Disordered" evidence="1">
    <location>
        <begin position="71"/>
        <end position="95"/>
    </location>
</feature>
<comment type="caution">
    <text evidence="2">The sequence shown here is derived from an EMBL/GenBank/DDBJ whole genome shotgun (WGS) entry which is preliminary data.</text>
</comment>
<proteinExistence type="predicted"/>
<accession>A0AA36HTY2</accession>
<gene>
    <name evidence="2" type="ORF">EVOR1521_LOCUS4599</name>
</gene>
<keyword evidence="3" id="KW-1185">Reference proteome</keyword>
<dbReference type="Proteomes" id="UP001178507">
    <property type="component" value="Unassembled WGS sequence"/>
</dbReference>
<evidence type="ECO:0000313" key="3">
    <source>
        <dbReference type="Proteomes" id="UP001178507"/>
    </source>
</evidence>
<organism evidence="2 3">
    <name type="scientific">Effrenium voratum</name>
    <dbReference type="NCBI Taxonomy" id="2562239"/>
    <lineage>
        <taxon>Eukaryota</taxon>
        <taxon>Sar</taxon>
        <taxon>Alveolata</taxon>
        <taxon>Dinophyceae</taxon>
        <taxon>Suessiales</taxon>
        <taxon>Symbiodiniaceae</taxon>
        <taxon>Effrenium</taxon>
    </lineage>
</organism>
<name>A0AA36HTY2_9DINO</name>
<evidence type="ECO:0000256" key="1">
    <source>
        <dbReference type="SAM" id="MobiDB-lite"/>
    </source>
</evidence>
<protein>
    <submittedName>
        <fullName evidence="2">Uncharacterized protein</fullName>
    </submittedName>
</protein>
<reference evidence="2" key="1">
    <citation type="submission" date="2023-08" db="EMBL/GenBank/DDBJ databases">
        <authorList>
            <person name="Chen Y."/>
            <person name="Shah S."/>
            <person name="Dougan E. K."/>
            <person name="Thang M."/>
            <person name="Chan C."/>
        </authorList>
    </citation>
    <scope>NUCLEOTIDE SEQUENCE</scope>
</reference>
<dbReference type="AlphaFoldDB" id="A0AA36HTY2"/>
<dbReference type="EMBL" id="CAUJNA010000313">
    <property type="protein sequence ID" value="CAJ1375290.1"/>
    <property type="molecule type" value="Genomic_DNA"/>
</dbReference>